<organism evidence="16 17">
    <name type="scientific">Oceanobacillus zhaokaii</name>
    <dbReference type="NCBI Taxonomy" id="2052660"/>
    <lineage>
        <taxon>Bacteria</taxon>
        <taxon>Bacillati</taxon>
        <taxon>Bacillota</taxon>
        <taxon>Bacilli</taxon>
        <taxon>Bacillales</taxon>
        <taxon>Bacillaceae</taxon>
        <taxon>Oceanobacillus</taxon>
    </lineage>
</organism>
<dbReference type="FunFam" id="3.30.230.10:FF:000017">
    <property type="entry name" value="Galactokinase"/>
    <property type="match status" value="1"/>
</dbReference>
<dbReference type="InterPro" id="IPR019741">
    <property type="entry name" value="Galactokinase_CS"/>
</dbReference>
<dbReference type="GO" id="GO:0004335">
    <property type="term" value="F:galactokinase activity"/>
    <property type="evidence" value="ECO:0007669"/>
    <property type="project" value="UniProtKB-UniRule"/>
</dbReference>
<comment type="pathway">
    <text evidence="11">Carbohydrate metabolism; galactose metabolism.</text>
</comment>
<evidence type="ECO:0000256" key="3">
    <source>
        <dbReference type="ARBA" id="ARBA00022679"/>
    </source>
</evidence>
<dbReference type="NCBIfam" id="TIGR00131">
    <property type="entry name" value="gal_kin"/>
    <property type="match status" value="1"/>
</dbReference>
<evidence type="ECO:0000259" key="13">
    <source>
        <dbReference type="Pfam" id="PF00288"/>
    </source>
</evidence>
<keyword evidence="7 11" id="KW-0067">ATP-binding</keyword>
<sequence>MNKTDLITTFKDIFKTTKQPRFFFAPGRINLIGEHTDYNGGHVFPASISFGTYALGTKRDDRLVRFHSMNFPETGIIEVDLSYLSYNEAHDWVNYPKGMLLYLKQAGYDISTGADILFYGNIPNSAGLSSSASIELAMGVLLEGLYDLKINRTEIVKIGQKVENHYIGVNSGIMDQFAIGMGKKDHGILLNCETLDYKYAPLVLENHVITIINTNKQRTLASSKYNERRTECDVALKDLQKELSINSLGELSLETFEEHKHLITNKTNQKRAKHAVYENIRTLEALEKLQQGNLNAFGKLMNASHISLRDDYEVSGIELDTIVEAAWEQPGVLGARMTGAGFGGCAIAIVESESVDDFKENVSVIYKQRIGYEPTFYTAEIGDGAREIREISEGVLK</sequence>
<keyword evidence="8 11" id="KW-0460">Magnesium</keyword>
<evidence type="ECO:0000259" key="15">
    <source>
        <dbReference type="Pfam" id="PF10509"/>
    </source>
</evidence>
<evidence type="ECO:0000256" key="2">
    <source>
        <dbReference type="ARBA" id="ARBA00022490"/>
    </source>
</evidence>
<feature type="binding site" evidence="11">
    <location>
        <begin position="125"/>
        <end position="131"/>
    </location>
    <ligand>
        <name>ATP</name>
        <dbReference type="ChEBI" id="CHEBI:30616"/>
    </ligand>
</feature>
<evidence type="ECO:0000256" key="1">
    <source>
        <dbReference type="ARBA" id="ARBA00006566"/>
    </source>
</evidence>
<name>A0A345PKI4_9BACI</name>
<dbReference type="InterPro" id="IPR006206">
    <property type="entry name" value="Mevalonate/galactokinase"/>
</dbReference>
<keyword evidence="17" id="KW-1185">Reference proteome</keyword>
<feature type="active site" description="Proton acceptor" evidence="11">
    <location>
        <position position="175"/>
    </location>
</feature>
<keyword evidence="4 11" id="KW-0479">Metal-binding</keyword>
<dbReference type="PANTHER" id="PTHR10457:SF7">
    <property type="entry name" value="GALACTOKINASE-RELATED"/>
    <property type="match status" value="1"/>
</dbReference>
<evidence type="ECO:0000256" key="5">
    <source>
        <dbReference type="ARBA" id="ARBA00022741"/>
    </source>
</evidence>
<dbReference type="KEGG" id="ocn:CUC15_16925"/>
<dbReference type="FunFam" id="3.30.70.890:FF:000001">
    <property type="entry name" value="Galactokinase"/>
    <property type="match status" value="1"/>
</dbReference>
<feature type="site" description="Transition state stabilizer" evidence="11">
    <location>
        <position position="28"/>
    </location>
</feature>
<dbReference type="RefSeq" id="WP_114917799.1">
    <property type="nucleotide sequence ID" value="NZ_CP024848.1"/>
</dbReference>
<dbReference type="PROSITE" id="PS00627">
    <property type="entry name" value="GHMP_KINASES_ATP"/>
    <property type="match status" value="1"/>
</dbReference>
<evidence type="ECO:0000256" key="10">
    <source>
        <dbReference type="ARBA" id="ARBA00023277"/>
    </source>
</evidence>
<comment type="catalytic activity">
    <reaction evidence="11">
        <text>alpha-D-galactose + ATP = alpha-D-galactose 1-phosphate + ADP + H(+)</text>
        <dbReference type="Rhea" id="RHEA:13553"/>
        <dbReference type="ChEBI" id="CHEBI:15378"/>
        <dbReference type="ChEBI" id="CHEBI:28061"/>
        <dbReference type="ChEBI" id="CHEBI:30616"/>
        <dbReference type="ChEBI" id="CHEBI:58336"/>
        <dbReference type="ChEBI" id="CHEBI:456216"/>
        <dbReference type="EC" id="2.7.1.6"/>
    </reaction>
</comment>
<feature type="binding site" evidence="11">
    <location>
        <position position="68"/>
    </location>
    <ligand>
        <name>ATP</name>
        <dbReference type="ChEBI" id="CHEBI:30616"/>
    </ligand>
</feature>
<dbReference type="InterPro" id="IPR006203">
    <property type="entry name" value="GHMP_knse_ATP-bd_CS"/>
</dbReference>
<keyword evidence="9 11" id="KW-0299">Galactose metabolism</keyword>
<protein>
    <recommendedName>
        <fullName evidence="11 12">Galactokinase</fullName>
        <ecNumber evidence="11 12">2.7.1.6</ecNumber>
    </recommendedName>
    <alternativeName>
        <fullName evidence="11">Galactose kinase</fullName>
    </alternativeName>
</protein>
<dbReference type="PRINTS" id="PR00473">
    <property type="entry name" value="GALCTOKINASE"/>
</dbReference>
<evidence type="ECO:0000256" key="8">
    <source>
        <dbReference type="ARBA" id="ARBA00022842"/>
    </source>
</evidence>
<dbReference type="Pfam" id="PF10509">
    <property type="entry name" value="GalKase_gal_bdg"/>
    <property type="match status" value="1"/>
</dbReference>
<dbReference type="EC" id="2.7.1.6" evidence="11 12"/>
<reference evidence="17" key="1">
    <citation type="submission" date="2017-11" db="EMBL/GenBank/DDBJ databases">
        <authorList>
            <person name="Zhu W."/>
        </authorList>
    </citation>
    <scope>NUCLEOTIDE SEQUENCE [LARGE SCALE GENOMIC DNA]</scope>
    <source>
        <strain evidence="17">160</strain>
    </source>
</reference>
<dbReference type="InterPro" id="IPR036554">
    <property type="entry name" value="GHMP_kinase_C_sf"/>
</dbReference>
<feature type="domain" description="GHMP kinase N-terminal" evidence="13">
    <location>
        <begin position="94"/>
        <end position="183"/>
    </location>
</feature>
<dbReference type="SUPFAM" id="SSF55060">
    <property type="entry name" value="GHMP Kinase, C-terminal domain"/>
    <property type="match status" value="1"/>
</dbReference>
<dbReference type="InterPro" id="IPR014721">
    <property type="entry name" value="Ribsml_uS5_D2-typ_fold_subgr"/>
</dbReference>
<dbReference type="InterPro" id="IPR020568">
    <property type="entry name" value="Ribosomal_Su5_D2-typ_SF"/>
</dbReference>
<dbReference type="InterPro" id="IPR006204">
    <property type="entry name" value="GHMP_kinase_N_dom"/>
</dbReference>
<dbReference type="InterPro" id="IPR022963">
    <property type="entry name" value="Galactokinase_bac"/>
</dbReference>
<dbReference type="Proteomes" id="UP000253908">
    <property type="component" value="Chromosome"/>
</dbReference>
<dbReference type="PROSITE" id="PS00106">
    <property type="entry name" value="GALACTOKINASE"/>
    <property type="match status" value="1"/>
</dbReference>
<evidence type="ECO:0000313" key="16">
    <source>
        <dbReference type="EMBL" id="AXI10514.1"/>
    </source>
</evidence>
<dbReference type="GO" id="GO:0000287">
    <property type="term" value="F:magnesium ion binding"/>
    <property type="evidence" value="ECO:0007669"/>
    <property type="project" value="UniProtKB-UniRule"/>
</dbReference>
<dbReference type="HAMAP" id="MF_00246">
    <property type="entry name" value="Galactokinase"/>
    <property type="match status" value="1"/>
</dbReference>
<evidence type="ECO:0000256" key="11">
    <source>
        <dbReference type="HAMAP-Rule" id="MF_00246"/>
    </source>
</evidence>
<dbReference type="PRINTS" id="PR00959">
    <property type="entry name" value="MEVGALKINASE"/>
</dbReference>
<proteinExistence type="inferred from homology"/>
<evidence type="ECO:0000259" key="14">
    <source>
        <dbReference type="Pfam" id="PF08544"/>
    </source>
</evidence>
<feature type="binding site" evidence="11">
    <location>
        <position position="131"/>
    </location>
    <ligand>
        <name>Mg(2+)</name>
        <dbReference type="ChEBI" id="CHEBI:18420"/>
    </ligand>
</feature>
<dbReference type="GO" id="GO:0006012">
    <property type="term" value="P:galactose metabolic process"/>
    <property type="evidence" value="ECO:0007669"/>
    <property type="project" value="UniProtKB-UniRule"/>
</dbReference>
<evidence type="ECO:0000256" key="6">
    <source>
        <dbReference type="ARBA" id="ARBA00022777"/>
    </source>
</evidence>
<dbReference type="AlphaFoldDB" id="A0A345PKI4"/>
<gene>
    <name evidence="11" type="primary">galK</name>
    <name evidence="16" type="ORF">CUC15_16925</name>
</gene>
<evidence type="ECO:0000313" key="17">
    <source>
        <dbReference type="Proteomes" id="UP000253908"/>
    </source>
</evidence>
<feature type="binding site" evidence="11">
    <location>
        <position position="225"/>
    </location>
    <ligand>
        <name>substrate</name>
    </ligand>
</feature>
<dbReference type="NCBIfam" id="NF003705">
    <property type="entry name" value="PRK05322.1"/>
    <property type="match status" value="1"/>
</dbReference>
<dbReference type="Gene3D" id="3.30.70.890">
    <property type="entry name" value="GHMP kinase, C-terminal domain"/>
    <property type="match status" value="1"/>
</dbReference>
<keyword evidence="6 11" id="KW-0418">Kinase</keyword>
<dbReference type="Gene3D" id="3.30.230.10">
    <property type="match status" value="1"/>
</dbReference>
<comment type="subcellular location">
    <subcellularLocation>
        <location evidence="11">Cytoplasm</location>
    </subcellularLocation>
</comment>
<dbReference type="GO" id="GO:0005524">
    <property type="term" value="F:ATP binding"/>
    <property type="evidence" value="ECO:0007669"/>
    <property type="project" value="UniProtKB-UniRule"/>
</dbReference>
<dbReference type="Pfam" id="PF08544">
    <property type="entry name" value="GHMP_kinases_C"/>
    <property type="match status" value="1"/>
</dbReference>
<dbReference type="GO" id="GO:0005829">
    <property type="term" value="C:cytosol"/>
    <property type="evidence" value="ECO:0007669"/>
    <property type="project" value="TreeGrafter"/>
</dbReference>
<feature type="domain" description="Galactokinase N-terminal" evidence="15">
    <location>
        <begin position="9"/>
        <end position="56"/>
    </location>
</feature>
<keyword evidence="3 11" id="KW-0808">Transferase</keyword>
<evidence type="ECO:0000256" key="7">
    <source>
        <dbReference type="ARBA" id="ARBA00022840"/>
    </source>
</evidence>
<comment type="function">
    <text evidence="11">Catalyzes the transfer of the gamma-phosphate of ATP to D-galactose to form alpha-D-galactose-1-phosphate (Gal-1-P).</text>
</comment>
<evidence type="ECO:0000256" key="12">
    <source>
        <dbReference type="NCBIfam" id="TIGR00131"/>
    </source>
</evidence>
<evidence type="ECO:0000256" key="9">
    <source>
        <dbReference type="ARBA" id="ARBA00023144"/>
    </source>
</evidence>
<feature type="binding site" evidence="11">
    <location>
        <position position="163"/>
    </location>
    <ligand>
        <name>Mg(2+)</name>
        <dbReference type="ChEBI" id="CHEBI:18420"/>
    </ligand>
</feature>
<dbReference type="InterPro" id="IPR000705">
    <property type="entry name" value="Galactokinase"/>
</dbReference>
<evidence type="ECO:0000256" key="4">
    <source>
        <dbReference type="ARBA" id="ARBA00022723"/>
    </source>
</evidence>
<keyword evidence="2 11" id="KW-0963">Cytoplasm</keyword>
<feature type="binding site" evidence="11">
    <location>
        <begin position="34"/>
        <end position="37"/>
    </location>
    <ligand>
        <name>substrate</name>
    </ligand>
</feature>
<feature type="domain" description="GHMP kinase C-terminal" evidence="14">
    <location>
        <begin position="285"/>
        <end position="362"/>
    </location>
</feature>
<dbReference type="PIRSF" id="PIRSF000530">
    <property type="entry name" value="Galactokinase"/>
    <property type="match status" value="1"/>
</dbReference>
<dbReference type="InterPro" id="IPR019539">
    <property type="entry name" value="GalKase_N"/>
</dbReference>
<keyword evidence="5 11" id="KW-0547">Nucleotide-binding</keyword>
<accession>A0A345PKI4</accession>
<dbReference type="Pfam" id="PF00288">
    <property type="entry name" value="GHMP_kinases_N"/>
    <property type="match status" value="1"/>
</dbReference>
<dbReference type="InterPro" id="IPR013750">
    <property type="entry name" value="GHMP_kinase_C_dom"/>
</dbReference>
<keyword evidence="10 11" id="KW-0119">Carbohydrate metabolism</keyword>
<comment type="similarity">
    <text evidence="1 11">Belongs to the GHMP kinase family. GalK subfamily.</text>
</comment>
<dbReference type="PANTHER" id="PTHR10457">
    <property type="entry name" value="MEVALONATE KINASE/GALACTOKINASE"/>
    <property type="match status" value="1"/>
</dbReference>
<dbReference type="SUPFAM" id="SSF54211">
    <property type="entry name" value="Ribosomal protein S5 domain 2-like"/>
    <property type="match status" value="1"/>
</dbReference>
<dbReference type="OrthoDB" id="250531at2"/>
<dbReference type="EMBL" id="CP024848">
    <property type="protein sequence ID" value="AXI10514.1"/>
    <property type="molecule type" value="Genomic_DNA"/>
</dbReference>
<dbReference type="UniPathway" id="UPA00214"/>